<dbReference type="GO" id="GO:0005634">
    <property type="term" value="C:nucleus"/>
    <property type="evidence" value="ECO:0007669"/>
    <property type="project" value="TreeGrafter"/>
</dbReference>
<dbReference type="InterPro" id="IPR027417">
    <property type="entry name" value="P-loop_NTPase"/>
</dbReference>
<comment type="caution">
    <text evidence="4">The sequence shown here is derived from an EMBL/GenBank/DDBJ whole genome shotgun (WGS) entry which is preliminary data.</text>
</comment>
<evidence type="ECO:0000256" key="1">
    <source>
        <dbReference type="ARBA" id="ARBA00022741"/>
    </source>
</evidence>
<evidence type="ECO:0000313" key="5">
    <source>
        <dbReference type="Proteomes" id="UP001374584"/>
    </source>
</evidence>
<dbReference type="SUPFAM" id="SSF48019">
    <property type="entry name" value="post-AAA+ oligomerization domain-like"/>
    <property type="match status" value="1"/>
</dbReference>
<keyword evidence="5" id="KW-1185">Reference proteome</keyword>
<feature type="compositionally biased region" description="Basic residues" evidence="3">
    <location>
        <begin position="35"/>
        <end position="44"/>
    </location>
</feature>
<dbReference type="SUPFAM" id="SSF52540">
    <property type="entry name" value="P-loop containing nucleoside triphosphate hydrolases"/>
    <property type="match status" value="1"/>
</dbReference>
<organism evidence="4 5">
    <name type="scientific">Phaseolus coccineus</name>
    <name type="common">Scarlet runner bean</name>
    <name type="synonym">Phaseolus multiflorus</name>
    <dbReference type="NCBI Taxonomy" id="3886"/>
    <lineage>
        <taxon>Eukaryota</taxon>
        <taxon>Viridiplantae</taxon>
        <taxon>Streptophyta</taxon>
        <taxon>Embryophyta</taxon>
        <taxon>Tracheophyta</taxon>
        <taxon>Spermatophyta</taxon>
        <taxon>Magnoliopsida</taxon>
        <taxon>eudicotyledons</taxon>
        <taxon>Gunneridae</taxon>
        <taxon>Pentapetalae</taxon>
        <taxon>rosids</taxon>
        <taxon>fabids</taxon>
        <taxon>Fabales</taxon>
        <taxon>Fabaceae</taxon>
        <taxon>Papilionoideae</taxon>
        <taxon>50 kb inversion clade</taxon>
        <taxon>NPAAA clade</taxon>
        <taxon>indigoferoid/millettioid clade</taxon>
        <taxon>Phaseoleae</taxon>
        <taxon>Phaseolus</taxon>
    </lineage>
</organism>
<dbReference type="InterPro" id="IPR008921">
    <property type="entry name" value="DNA_pol3_clamp-load_cplx_C"/>
</dbReference>
<dbReference type="EMBL" id="JAYMYR010000007">
    <property type="protein sequence ID" value="KAK7352003.1"/>
    <property type="molecule type" value="Genomic_DNA"/>
</dbReference>
<feature type="compositionally biased region" description="Basic and acidic residues" evidence="3">
    <location>
        <begin position="666"/>
        <end position="676"/>
    </location>
</feature>
<feature type="region of interest" description="Disordered" evidence="3">
    <location>
        <begin position="1"/>
        <end position="45"/>
    </location>
</feature>
<evidence type="ECO:0000256" key="2">
    <source>
        <dbReference type="ARBA" id="ARBA00022840"/>
    </source>
</evidence>
<dbReference type="GO" id="GO:0005663">
    <property type="term" value="C:DNA replication factor C complex"/>
    <property type="evidence" value="ECO:0007669"/>
    <property type="project" value="TreeGrafter"/>
</dbReference>
<dbReference type="Proteomes" id="UP001374584">
    <property type="component" value="Unassembled WGS sequence"/>
</dbReference>
<dbReference type="GO" id="GO:0006281">
    <property type="term" value="P:DNA repair"/>
    <property type="evidence" value="ECO:0007669"/>
    <property type="project" value="TreeGrafter"/>
</dbReference>
<dbReference type="Gene3D" id="1.20.272.10">
    <property type="match status" value="1"/>
</dbReference>
<dbReference type="Gene3D" id="3.40.50.300">
    <property type="entry name" value="P-loop containing nucleotide triphosphate hydrolases"/>
    <property type="match status" value="1"/>
</dbReference>
<protein>
    <submittedName>
        <fullName evidence="4">Uncharacterized protein</fullName>
    </submittedName>
</protein>
<dbReference type="CDD" id="cd18140">
    <property type="entry name" value="HLD_clamp_RFC"/>
    <property type="match status" value="1"/>
</dbReference>
<dbReference type="GO" id="GO:0003677">
    <property type="term" value="F:DNA binding"/>
    <property type="evidence" value="ECO:0007669"/>
    <property type="project" value="InterPro"/>
</dbReference>
<feature type="compositionally biased region" description="Polar residues" evidence="3">
    <location>
        <begin position="9"/>
        <end position="31"/>
    </location>
</feature>
<sequence>MVSGEHNLPSPTMKQHNVNVSDQSMSKNHISPTPHRFRSRRRKTTSACPFSSLNFREYGIHNTNSPYYKGLTDQSLAIVDPIPSSCTQPQPQPHPHPHTPSTDLLSSPYYKGLTDYSLVIGPLTSHHHPSLSSTPSPYYAGLLTHYTLLLHAPSLQPPFSHFQPPIQTTQGITPPPNLKTDSTLKDLMVHADQVDFLIQETNQFGNYALEELGQKTTQMVDEEKALRENDVDVEMVIEEKAWESVFEHKFEGVSEETIWDMRLTSDDVIEEKALGEKASERREDAVEMDVWKEEEEEEEEEVKVCEERVRVVVSSESECKEEGDVYDYTWAAKHQPTTLEDFICNKDKAQQLKTMVKDGCGCSHFIFEGPPSVGKRSMIRGMLGEVFGADRVQVTEEYKNFILKGEMVDSVQVRVKKSLHHVEVNLSETKGYEKHVIVDLFKETYGQVIDNSQPCFPDNCKAIVLYEAEKLSIESLLYIKWLLEKYEGCNKVFFCCSDESKLQPVKPLCITIRLSSPSTQELAKILENIVKEEGIQLSRHLLDTIVLRSRNNLRQAIRSLEATCRNRDVLKDEDVILTGWEEDILDIAKNIIQEQSPRQLYAIRRKLRSLMSHDVPPDFIYKSLVPELTTLVHHSLRPGIAKLDREFMRPSETTKQHFCHAQNKQSESDDKNNDSTKRNTLTYLKLEEFIAKVMSWYKNWSEKDNKQ</sequence>
<dbReference type="InterPro" id="IPR047854">
    <property type="entry name" value="RFC_lid"/>
</dbReference>
<name>A0AAN9MH98_PHACN</name>
<dbReference type="FunFam" id="3.40.50.300:FF:001503">
    <property type="entry name" value="Replication factor C subunit 3"/>
    <property type="match status" value="1"/>
</dbReference>
<dbReference type="InterPro" id="IPR050238">
    <property type="entry name" value="DNA_Rep/Repair_Clamp_Loader"/>
</dbReference>
<reference evidence="4 5" key="1">
    <citation type="submission" date="2024-01" db="EMBL/GenBank/DDBJ databases">
        <title>The genomes of 5 underutilized Papilionoideae crops provide insights into root nodulation and disease resistanc.</title>
        <authorList>
            <person name="Jiang F."/>
        </authorList>
    </citation>
    <scope>NUCLEOTIDE SEQUENCE [LARGE SCALE GENOMIC DNA]</scope>
    <source>
        <strain evidence="4">JINMINGXINNONG_FW02</strain>
        <tissue evidence="4">Leaves</tissue>
    </source>
</reference>
<dbReference type="PANTHER" id="PTHR11669">
    <property type="entry name" value="REPLICATION FACTOR C / DNA POLYMERASE III GAMMA-TAU SUBUNIT"/>
    <property type="match status" value="1"/>
</dbReference>
<keyword evidence="2" id="KW-0067">ATP-binding</keyword>
<gene>
    <name evidence="4" type="ORF">VNO80_17417</name>
</gene>
<dbReference type="Gene3D" id="1.10.8.60">
    <property type="match status" value="1"/>
</dbReference>
<dbReference type="Pfam" id="PF21960">
    <property type="entry name" value="RCF1-5-like_lid"/>
    <property type="match status" value="1"/>
</dbReference>
<dbReference type="PANTHER" id="PTHR11669:SF52">
    <property type="entry name" value="OS10G0574500 PROTEIN"/>
    <property type="match status" value="1"/>
</dbReference>
<accession>A0AAN9MH98</accession>
<dbReference type="GO" id="GO:0006261">
    <property type="term" value="P:DNA-templated DNA replication"/>
    <property type="evidence" value="ECO:0007669"/>
    <property type="project" value="TreeGrafter"/>
</dbReference>
<keyword evidence="1" id="KW-0547">Nucleotide-binding</keyword>
<dbReference type="GO" id="GO:0003689">
    <property type="term" value="F:DNA clamp loader activity"/>
    <property type="evidence" value="ECO:0007669"/>
    <property type="project" value="TreeGrafter"/>
</dbReference>
<proteinExistence type="predicted"/>
<dbReference type="GO" id="GO:0005524">
    <property type="term" value="F:ATP binding"/>
    <property type="evidence" value="ECO:0007669"/>
    <property type="project" value="UniProtKB-KW"/>
</dbReference>
<feature type="region of interest" description="Disordered" evidence="3">
    <location>
        <begin position="654"/>
        <end position="676"/>
    </location>
</feature>
<dbReference type="AlphaFoldDB" id="A0AAN9MH98"/>
<evidence type="ECO:0000256" key="3">
    <source>
        <dbReference type="SAM" id="MobiDB-lite"/>
    </source>
</evidence>
<dbReference type="Pfam" id="PF22534">
    <property type="entry name" value="RFC_C"/>
    <property type="match status" value="1"/>
</dbReference>
<feature type="region of interest" description="Disordered" evidence="3">
    <location>
        <begin position="81"/>
        <end position="106"/>
    </location>
</feature>
<evidence type="ECO:0000313" key="4">
    <source>
        <dbReference type="EMBL" id="KAK7352003.1"/>
    </source>
</evidence>